<evidence type="ECO:0000256" key="1">
    <source>
        <dbReference type="SAM" id="Phobius"/>
    </source>
</evidence>
<dbReference type="AlphaFoldDB" id="A0A9N7JNA0"/>
<evidence type="ECO:0000313" key="2">
    <source>
        <dbReference type="EMBL" id="AYE35628.1"/>
    </source>
</evidence>
<dbReference type="OrthoDB" id="1933953at2"/>
<keyword evidence="1" id="KW-0472">Membrane</keyword>
<dbReference type="EMBL" id="CP099799">
    <property type="protein sequence ID" value="USS02232.1"/>
    <property type="molecule type" value="Genomic_DNA"/>
</dbReference>
<protein>
    <submittedName>
        <fullName evidence="2">Uncharacterized protein</fullName>
    </submittedName>
</protein>
<evidence type="ECO:0000313" key="4">
    <source>
        <dbReference type="Proteomes" id="UP000280586"/>
    </source>
</evidence>
<dbReference type="RefSeq" id="WP_066676054.1">
    <property type="nucleotide sequence ID" value="NZ_CABMIZ010000013.1"/>
</dbReference>
<dbReference type="Proteomes" id="UP001055437">
    <property type="component" value="Chromosome"/>
</dbReference>
<organism evidence="2 4">
    <name type="scientific">Clostridium septicum</name>
    <dbReference type="NCBI Taxonomy" id="1504"/>
    <lineage>
        <taxon>Bacteria</taxon>
        <taxon>Bacillati</taxon>
        <taxon>Bacillota</taxon>
        <taxon>Clostridia</taxon>
        <taxon>Eubacteriales</taxon>
        <taxon>Clostridiaceae</taxon>
        <taxon>Clostridium</taxon>
    </lineage>
</organism>
<feature type="transmembrane region" description="Helical" evidence="1">
    <location>
        <begin position="12"/>
        <end position="32"/>
    </location>
</feature>
<reference evidence="2 4" key="1">
    <citation type="submission" date="2017-09" db="EMBL/GenBank/DDBJ databases">
        <authorList>
            <person name="Thomas P."/>
            <person name="Seyboldt C."/>
        </authorList>
    </citation>
    <scope>NUCLEOTIDE SEQUENCE [LARGE SCALE GENOMIC DNA]</scope>
    <source>
        <strain evidence="2 4">DSM 7534</strain>
    </source>
</reference>
<dbReference type="EMBL" id="CP023671">
    <property type="protein sequence ID" value="AYE35628.1"/>
    <property type="molecule type" value="Genomic_DNA"/>
</dbReference>
<keyword evidence="5" id="KW-1185">Reference proteome</keyword>
<name>A0A9N7JNA0_CLOSE</name>
<keyword evidence="1" id="KW-0812">Transmembrane</keyword>
<reference evidence="3" key="2">
    <citation type="submission" date="2022-06" db="EMBL/GenBank/DDBJ databases">
        <authorList>
            <person name="Holder M.E."/>
            <person name="Ajami N.J."/>
            <person name="Petrosino J.F."/>
        </authorList>
    </citation>
    <scope>NUCLEOTIDE SEQUENCE</scope>
    <source>
        <strain evidence="3">RMA 8861</strain>
    </source>
</reference>
<dbReference type="GeneID" id="303561990"/>
<evidence type="ECO:0000313" key="3">
    <source>
        <dbReference type="EMBL" id="USS02232.1"/>
    </source>
</evidence>
<accession>A0A9N7JNA0</accession>
<keyword evidence="1" id="KW-1133">Transmembrane helix</keyword>
<dbReference type="Proteomes" id="UP000280586">
    <property type="component" value="Chromosome"/>
</dbReference>
<proteinExistence type="predicted"/>
<evidence type="ECO:0000313" key="5">
    <source>
        <dbReference type="Proteomes" id="UP001055437"/>
    </source>
</evidence>
<dbReference type="KEGG" id="csep:CP523_14970"/>
<sequence length="150" mass="17649">MRKKGSLIIETLVAMMFLIISGSIVLSSVISAEKSLKIRKVKEELSRVSYNIMNEIKYNYTLEEINEILDKGSFKLKYYENFMLDLLKINLIDMEIGDEIEITRVNDNKEDNINKDVSFLYKYRVNITVDVGGFEVNENREFYKSFWMES</sequence>
<gene>
    <name evidence="2" type="ORF">CP523_14970</name>
    <name evidence="3" type="ORF">NH397_07410</name>
</gene>